<sequence length="163" mass="17330">MTTGDKNLNLDPITDEPGAHPVGTGVGAGGGALAGAAAGAIGGPVGAAVGAVVGAVAGGLAGHSVAEGLNPTAEEAYWKGAYDKQDHYREGYTYDDYAPAYRAGWESRAAGHDRWEQVRDDWSQRWDGVQRQHGSRLKWDEAEPAARAAWDRANQYYVFNKQE</sequence>
<accession>A0ABY6GAZ0</accession>
<evidence type="ECO:0008006" key="4">
    <source>
        <dbReference type="Google" id="ProtNLM"/>
    </source>
</evidence>
<feature type="region of interest" description="Disordered" evidence="1">
    <location>
        <begin position="1"/>
        <end position="23"/>
    </location>
</feature>
<dbReference type="EMBL" id="CP106881">
    <property type="protein sequence ID" value="UYG52028.1"/>
    <property type="molecule type" value="Genomic_DNA"/>
</dbReference>
<keyword evidence="3" id="KW-1185">Reference proteome</keyword>
<evidence type="ECO:0000256" key="1">
    <source>
        <dbReference type="SAM" id="MobiDB-lite"/>
    </source>
</evidence>
<evidence type="ECO:0000313" key="2">
    <source>
        <dbReference type="EMBL" id="UYG52028.1"/>
    </source>
</evidence>
<dbReference type="RefSeq" id="WP_231044445.1">
    <property type="nucleotide sequence ID" value="NZ_CP106881.1"/>
</dbReference>
<reference evidence="2" key="1">
    <citation type="submission" date="2022-09" db="EMBL/GenBank/DDBJ databases">
        <title>The complete genome of Acidovorax sp. 5MLIR.</title>
        <authorList>
            <person name="Liu L."/>
            <person name="Yue J."/>
            <person name="Yang F."/>
            <person name="Yuan J."/>
            <person name="Li L."/>
        </authorList>
    </citation>
    <scope>NUCLEOTIDE SEQUENCE</scope>
    <source>
        <strain evidence="2">5MLIR</strain>
    </source>
</reference>
<organism evidence="2 3">
    <name type="scientific">Comamonas endophytica</name>
    <dbReference type="NCBI Taxonomy" id="2949090"/>
    <lineage>
        <taxon>Bacteria</taxon>
        <taxon>Pseudomonadati</taxon>
        <taxon>Pseudomonadota</taxon>
        <taxon>Betaproteobacteria</taxon>
        <taxon>Burkholderiales</taxon>
        <taxon>Comamonadaceae</taxon>
        <taxon>Comamonas</taxon>
    </lineage>
</organism>
<evidence type="ECO:0000313" key="3">
    <source>
        <dbReference type="Proteomes" id="UP001162800"/>
    </source>
</evidence>
<gene>
    <name evidence="2" type="ORF">M9799_01920</name>
</gene>
<proteinExistence type="predicted"/>
<name>A0ABY6GAZ0_9BURK</name>
<protein>
    <recommendedName>
        <fullName evidence="4">Glycine zipper domain-containing protein</fullName>
    </recommendedName>
</protein>
<dbReference type="Proteomes" id="UP001162800">
    <property type="component" value="Chromosome"/>
</dbReference>